<dbReference type="RefSeq" id="WP_344509402.1">
    <property type="nucleotide sequence ID" value="NZ_BAAAQD010000022.1"/>
</dbReference>
<evidence type="ECO:0000259" key="2">
    <source>
        <dbReference type="Pfam" id="PF07632"/>
    </source>
</evidence>
<accession>A0ABN2C298</accession>
<dbReference type="SUPFAM" id="SSF53590">
    <property type="entry name" value="Nucleoside hydrolase"/>
    <property type="match status" value="1"/>
</dbReference>
<dbReference type="InterPro" id="IPR048527">
    <property type="entry name" value="Sde182_C"/>
</dbReference>
<keyword evidence="5" id="KW-1185">Reference proteome</keyword>
<evidence type="ECO:0000256" key="1">
    <source>
        <dbReference type="SAM" id="SignalP"/>
    </source>
</evidence>
<dbReference type="Pfam" id="PF07632">
    <property type="entry name" value="Sde182_NH-like"/>
    <property type="match status" value="1"/>
</dbReference>
<dbReference type="Pfam" id="PF21027">
    <property type="entry name" value="Sde0182_C"/>
    <property type="match status" value="1"/>
</dbReference>
<name>A0ABN2C298_9ACTN</name>
<sequence length="752" mass="79193">MRTGLALLLALAVPFGAVSADAFGAVSANANAKPRPIDKPRVIITTDGEGDDIASMHRFLLYANDFDVEGIVTSASRWHWAGDPTATPPITANRWHGTSWIPAMIDGLYRQAHPNLVKHDPRYPTPEHLLSVVKDGNITAGGEMAKDTPGSDLIKKVLLDNEPGPVYLQAWGGTNTIAAALRSIRDEYQGTRHWDEIYRKVSDKAFIYVIQDQDLTYKDYIAKAWPQVSILMNREQFEAFAYGSWQYTPQPQLSYFQKDWIAANIQKGPYAATYPVNGGVEGNSICRGGCAPGDWFSEGDSPSFLHTIPTGLGQLDDPTYGGWGGRFVHVKDRVWADDPAYLGGTRPKATDLSPYPVLNTTLAAAAPAGSTNVKVARVRQPGGGIHNQTNDFLAGDTVTIGTGSDAETRTVTLAGGGGAGPTTLFDAAPAGATNIKVTTVTNYFTGDPLTIGTGDTAQTVTVTDVGTQRVATTAAAAAAPGDTVLKVASTGASCNANAAACFTDPVMRPGDQLRIGTGTSQFTVTIKAVGTPFATGSGVTLQQPLPAAVSAGTAVADPGSGITFTPALKAAQTAGTTASTLGGGLTLDRPLTRDHVQGAAVADFNSPGWPQARWTDAVQNDMAARIDWTFKGFADANHPPVPTVASCDLVVKPGRPVQLVGKASDPDRDKLTFAWYQYAEAGTYPGRIALEGASTRTPSFEMPEDAQPGQTVHVILAVTDSGATPLTRYQRVIVTAADSRGKSADTSKRSGC</sequence>
<feature type="domain" description="Cellulose-binding Sde182 nucleoside hydrolase-like" evidence="2">
    <location>
        <begin position="41"/>
        <end position="327"/>
    </location>
</feature>
<evidence type="ECO:0000313" key="5">
    <source>
        <dbReference type="Proteomes" id="UP001501470"/>
    </source>
</evidence>
<comment type="caution">
    <text evidence="4">The sequence shown here is derived from an EMBL/GenBank/DDBJ whole genome shotgun (WGS) entry which is preliminary data.</text>
</comment>
<dbReference type="Gene3D" id="2.60.40.10">
    <property type="entry name" value="Immunoglobulins"/>
    <property type="match status" value="1"/>
</dbReference>
<dbReference type="InterPro" id="IPR036452">
    <property type="entry name" value="Ribo_hydro-like"/>
</dbReference>
<dbReference type="InterPro" id="IPR013783">
    <property type="entry name" value="Ig-like_fold"/>
</dbReference>
<dbReference type="Gene3D" id="3.90.245.10">
    <property type="entry name" value="Ribonucleoside hydrolase-like"/>
    <property type="match status" value="1"/>
</dbReference>
<keyword evidence="1" id="KW-0732">Signal</keyword>
<evidence type="ECO:0000259" key="3">
    <source>
        <dbReference type="Pfam" id="PF21027"/>
    </source>
</evidence>
<feature type="domain" description="Cellulose-binding Sde182 C-terminal" evidence="3">
    <location>
        <begin position="662"/>
        <end position="735"/>
    </location>
</feature>
<feature type="chain" id="PRO_5046144512" description="DUF1593 domain-containing protein" evidence="1">
    <location>
        <begin position="21"/>
        <end position="752"/>
    </location>
</feature>
<protein>
    <recommendedName>
        <fullName evidence="6">DUF1593 domain-containing protein</fullName>
    </recommendedName>
</protein>
<feature type="signal peptide" evidence="1">
    <location>
        <begin position="1"/>
        <end position="20"/>
    </location>
</feature>
<gene>
    <name evidence="4" type="ORF">GCM10009827_084560</name>
</gene>
<evidence type="ECO:0000313" key="4">
    <source>
        <dbReference type="EMBL" id="GAA1551014.1"/>
    </source>
</evidence>
<reference evidence="4 5" key="1">
    <citation type="journal article" date="2019" name="Int. J. Syst. Evol. Microbiol.">
        <title>The Global Catalogue of Microorganisms (GCM) 10K type strain sequencing project: providing services to taxonomists for standard genome sequencing and annotation.</title>
        <authorList>
            <consortium name="The Broad Institute Genomics Platform"/>
            <consortium name="The Broad Institute Genome Sequencing Center for Infectious Disease"/>
            <person name="Wu L."/>
            <person name="Ma J."/>
        </authorList>
    </citation>
    <scope>NUCLEOTIDE SEQUENCE [LARGE SCALE GENOMIC DNA]</scope>
    <source>
        <strain evidence="4 5">JCM 15933</strain>
    </source>
</reference>
<organism evidence="4 5">
    <name type="scientific">Dactylosporangium maewongense</name>
    <dbReference type="NCBI Taxonomy" id="634393"/>
    <lineage>
        <taxon>Bacteria</taxon>
        <taxon>Bacillati</taxon>
        <taxon>Actinomycetota</taxon>
        <taxon>Actinomycetes</taxon>
        <taxon>Micromonosporales</taxon>
        <taxon>Micromonosporaceae</taxon>
        <taxon>Dactylosporangium</taxon>
    </lineage>
</organism>
<proteinExistence type="predicted"/>
<dbReference type="EMBL" id="BAAAQD010000022">
    <property type="protein sequence ID" value="GAA1551014.1"/>
    <property type="molecule type" value="Genomic_DNA"/>
</dbReference>
<dbReference type="InterPro" id="IPR011483">
    <property type="entry name" value="Sde182_NH-like"/>
</dbReference>
<dbReference type="Proteomes" id="UP001501470">
    <property type="component" value="Unassembled WGS sequence"/>
</dbReference>
<evidence type="ECO:0008006" key="6">
    <source>
        <dbReference type="Google" id="ProtNLM"/>
    </source>
</evidence>